<dbReference type="PIRSF" id="PIRSF001892">
    <property type="entry name" value="CyaE"/>
    <property type="match status" value="1"/>
</dbReference>
<evidence type="ECO:0000256" key="5">
    <source>
        <dbReference type="ARBA" id="ARBA00023136"/>
    </source>
</evidence>
<evidence type="ECO:0000256" key="7">
    <source>
        <dbReference type="PIRNR" id="PIRNR001892"/>
    </source>
</evidence>
<keyword evidence="4" id="KW-0812">Transmembrane</keyword>
<reference evidence="8 9" key="1">
    <citation type="journal article" date="2011" name="J. Genet. Genomics">
        <title>Unraveling the Acidithiobacillus caldus complete genome and its central metabolisms for carbon assimilation.</title>
        <authorList>
            <person name="You X.Y."/>
            <person name="Guo X."/>
            <person name="Zheng H.J."/>
            <person name="Zhang M.J."/>
            <person name="Liu L.J."/>
            <person name="Zhu Y.Q."/>
            <person name="Zhu B."/>
            <person name="Wang S.Y."/>
            <person name="Zhao G.P."/>
            <person name="Poetsch A."/>
            <person name="Jiang C.Y."/>
            <person name="Liu S.J."/>
        </authorList>
    </citation>
    <scope>NUCLEOTIDE SEQUENCE [LARGE SCALE GENOMIC DNA]</scope>
    <source>
        <strain evidence="8 9">SM-1</strain>
    </source>
</reference>
<dbReference type="Gene3D" id="1.20.1600.10">
    <property type="entry name" value="Outer membrane efflux proteins (OEP)"/>
    <property type="match status" value="1"/>
</dbReference>
<keyword evidence="7" id="KW-0354">Hemolysis</keyword>
<dbReference type="GO" id="GO:0015562">
    <property type="term" value="F:efflux transmembrane transporter activity"/>
    <property type="evidence" value="ECO:0007669"/>
    <property type="project" value="InterPro"/>
</dbReference>
<organism evidence="8 9">
    <name type="scientific">Acidithiobacillus caldus (strain SM-1)</name>
    <dbReference type="NCBI Taxonomy" id="990288"/>
    <lineage>
        <taxon>Bacteria</taxon>
        <taxon>Pseudomonadati</taxon>
        <taxon>Pseudomonadota</taxon>
        <taxon>Acidithiobacillia</taxon>
        <taxon>Acidithiobacillales</taxon>
        <taxon>Acidithiobacillaceae</taxon>
        <taxon>Acidithiobacillus</taxon>
    </lineage>
</organism>
<dbReference type="GO" id="GO:0009279">
    <property type="term" value="C:cell outer membrane"/>
    <property type="evidence" value="ECO:0007669"/>
    <property type="project" value="UniProtKB-SubCell"/>
</dbReference>
<dbReference type="PANTHER" id="PTHR30026:SF20">
    <property type="entry name" value="OUTER MEMBRANE PROTEIN TOLC"/>
    <property type="match status" value="1"/>
</dbReference>
<dbReference type="PANTHER" id="PTHR30026">
    <property type="entry name" value="OUTER MEMBRANE PROTEIN TOLC"/>
    <property type="match status" value="1"/>
</dbReference>
<comment type="similarity">
    <text evidence="1 7">Belongs to the outer membrane factor (OMF) (TC 1.B.17) family.</text>
</comment>
<dbReference type="GO" id="GO:0031640">
    <property type="term" value="P:killing of cells of another organism"/>
    <property type="evidence" value="ECO:0007669"/>
    <property type="project" value="UniProtKB-KW"/>
</dbReference>
<dbReference type="AlphaFoldDB" id="F9ZQX8"/>
<evidence type="ECO:0000313" key="8">
    <source>
        <dbReference type="EMBL" id="AEK58283.1"/>
    </source>
</evidence>
<dbReference type="STRING" id="990288.Atc_1635"/>
<evidence type="ECO:0000256" key="2">
    <source>
        <dbReference type="ARBA" id="ARBA00022448"/>
    </source>
</evidence>
<keyword evidence="3" id="KW-1134">Transmembrane beta strand</keyword>
<keyword evidence="9" id="KW-1185">Reference proteome</keyword>
<protein>
    <recommendedName>
        <fullName evidence="7">Protein CyaE</fullName>
    </recommendedName>
</protein>
<evidence type="ECO:0000256" key="3">
    <source>
        <dbReference type="ARBA" id="ARBA00022452"/>
    </source>
</evidence>
<dbReference type="EMBL" id="CP002573">
    <property type="protein sequence ID" value="AEK58283.1"/>
    <property type="molecule type" value="Genomic_DNA"/>
</dbReference>
<comment type="function">
    <text evidence="7">CyaE is necessary for transport of calmodulin-sensitive adenylate cyclase-hemolysin (cyclolysin).</text>
</comment>
<sequence length="505" mass="53660">MLMEFKRLRRSAVAHDGKLPLGLAGFVVCLGLACPAAAYGAIFQKLYHDPWGIERGEVPNRIGHPWTRLPRDLPQARVPKATATAPKFKNLWSLTQYALAHNPQSREAYANLQAAAAGLGVADAAYLPTLSLQSTAARSEANTTAGFSIPVQNNDSTNLTFSYILLEFGERRAARAQALAQIYLNGFDYNAALQSVALTVTKAYYTLIGEEALVRAYERTVAEDRASLDAAKIKRHAGMATVADVLQAQSALAQARANLLSAQAQVQSDRGALAVSCGLAPTAKIVVPPLHTHAQPPTLAPGLHRLMAQALRNNPSIRAAAANVLESQASVRADEAAGMPTLSFQASGGKRFQNGLLPSENWSIGVSLKVPLFTGFQDSYRISEARAQERSSQASLDNEAATIRSTVYQDAQQLAGARTAAQAARLAVASARASLAAVQAQYKVGLATMIDVLTAQATLTTAEQTEIQDLTTSYTDLANLADALGYIALPQALDTGAGPEKEMQP</sequence>
<keyword evidence="5 7" id="KW-0472">Membrane</keyword>
<dbReference type="InterPro" id="IPR051906">
    <property type="entry name" value="TolC-like"/>
</dbReference>
<accession>F9ZQX8</accession>
<evidence type="ECO:0000313" key="9">
    <source>
        <dbReference type="Proteomes" id="UP000006135"/>
    </source>
</evidence>
<dbReference type="Proteomes" id="UP000006135">
    <property type="component" value="Chromosome"/>
</dbReference>
<dbReference type="SUPFAM" id="SSF56954">
    <property type="entry name" value="Outer membrane efflux proteins (OEP)"/>
    <property type="match status" value="1"/>
</dbReference>
<dbReference type="Pfam" id="PF02321">
    <property type="entry name" value="OEP"/>
    <property type="match status" value="2"/>
</dbReference>
<dbReference type="InterPro" id="IPR003423">
    <property type="entry name" value="OMP_efflux"/>
</dbReference>
<evidence type="ECO:0000256" key="6">
    <source>
        <dbReference type="ARBA" id="ARBA00023237"/>
    </source>
</evidence>
<dbReference type="PROSITE" id="PS51257">
    <property type="entry name" value="PROKAR_LIPOPROTEIN"/>
    <property type="match status" value="1"/>
</dbReference>
<keyword evidence="7" id="KW-0204">Cytolysis</keyword>
<evidence type="ECO:0000256" key="4">
    <source>
        <dbReference type="ARBA" id="ARBA00022692"/>
    </source>
</evidence>
<comment type="subcellular location">
    <subcellularLocation>
        <location evidence="7">Cell outer membrane</location>
        <topology evidence="7">Peripheral membrane protein</topology>
    </subcellularLocation>
</comment>
<keyword evidence="6 7" id="KW-0998">Cell outer membrane</keyword>
<dbReference type="HOGENOM" id="CLU_012817_10_2_6"/>
<dbReference type="GO" id="GO:0015288">
    <property type="term" value="F:porin activity"/>
    <property type="evidence" value="ECO:0007669"/>
    <property type="project" value="TreeGrafter"/>
</dbReference>
<dbReference type="GO" id="GO:1990281">
    <property type="term" value="C:efflux pump complex"/>
    <property type="evidence" value="ECO:0007669"/>
    <property type="project" value="TreeGrafter"/>
</dbReference>
<evidence type="ECO:0000256" key="1">
    <source>
        <dbReference type="ARBA" id="ARBA00007613"/>
    </source>
</evidence>
<name>F9ZQX8_ACICS</name>
<dbReference type="KEGG" id="acu:Atc_1635"/>
<dbReference type="InterPro" id="IPR028351">
    <property type="entry name" value="CyaE"/>
</dbReference>
<keyword evidence="2 7" id="KW-0813">Transport</keyword>
<proteinExistence type="inferred from homology"/>
<gene>
    <name evidence="8" type="ordered locus">Atc_1635</name>
</gene>